<gene>
    <name evidence="2" type="ORF">JR316_009659</name>
</gene>
<proteinExistence type="predicted"/>
<dbReference type="EMBL" id="JAFIQS010000010">
    <property type="protein sequence ID" value="KAG5164969.1"/>
    <property type="molecule type" value="Genomic_DNA"/>
</dbReference>
<comment type="caution">
    <text evidence="2">The sequence shown here is derived from an EMBL/GenBank/DDBJ whole genome shotgun (WGS) entry which is preliminary data.</text>
</comment>
<dbReference type="AlphaFoldDB" id="A0A8H7XSZ6"/>
<feature type="region of interest" description="Disordered" evidence="1">
    <location>
        <begin position="227"/>
        <end position="252"/>
    </location>
</feature>
<reference evidence="2" key="1">
    <citation type="submission" date="2021-02" db="EMBL/GenBank/DDBJ databases">
        <title>Psilocybe cubensis genome.</title>
        <authorList>
            <person name="Mckernan K.J."/>
            <person name="Crawford S."/>
            <person name="Trippe A."/>
            <person name="Kane L.T."/>
            <person name="Mclaughlin S."/>
        </authorList>
    </citation>
    <scope>NUCLEOTIDE SEQUENCE [LARGE SCALE GENOMIC DNA]</scope>
    <source>
        <strain evidence="2">MGC-MH-2018</strain>
    </source>
</reference>
<organism evidence="2">
    <name type="scientific">Psilocybe cubensis</name>
    <name type="common">Psychedelic mushroom</name>
    <name type="synonym">Stropharia cubensis</name>
    <dbReference type="NCBI Taxonomy" id="181762"/>
    <lineage>
        <taxon>Eukaryota</taxon>
        <taxon>Fungi</taxon>
        <taxon>Dikarya</taxon>
        <taxon>Basidiomycota</taxon>
        <taxon>Agaricomycotina</taxon>
        <taxon>Agaricomycetes</taxon>
        <taxon>Agaricomycetidae</taxon>
        <taxon>Agaricales</taxon>
        <taxon>Agaricineae</taxon>
        <taxon>Strophariaceae</taxon>
        <taxon>Psilocybe</taxon>
    </lineage>
</organism>
<sequence>MPKASKKKGSDVKPKIPDIPWRENDNFLTWQFLTELERHENYRIIFGKKDVSENTSGDSRTTVFKRIAERILPEIYLLDPGTIGDRLRAYLDRLRKAYQKHATKLRQTGEGLNNTESESTEELLDYYVPPEGPDESTPTRIVNIWQQIEREFEFFPRLHNLYATRPNVTPIVITTAVGPQGRKTVWYQPPSPTDVEPIGPCSNSVEQTINLEQSLDEATQPSQLSVTLSTTSGSDTLGPISSSQIRPPKSSTISRHAVEKARNNISKVPAKRSLIDTLVEMSDKTTKMWSEDAHQKSLLQKRTLLLEEFKLGLWSKNEYHAQIHELQHNNTQDSLPRVLLPSHQRSLEWEEEASTDGSD</sequence>
<evidence type="ECO:0008006" key="3">
    <source>
        <dbReference type="Google" id="ProtNLM"/>
    </source>
</evidence>
<evidence type="ECO:0000313" key="2">
    <source>
        <dbReference type="EMBL" id="KAG5164969.1"/>
    </source>
</evidence>
<accession>A0A8H7XSZ6</accession>
<name>A0A8H7XSZ6_PSICU</name>
<evidence type="ECO:0000256" key="1">
    <source>
        <dbReference type="SAM" id="MobiDB-lite"/>
    </source>
</evidence>
<feature type="compositionally biased region" description="Low complexity" evidence="1">
    <location>
        <begin position="227"/>
        <end position="239"/>
    </location>
</feature>
<protein>
    <recommendedName>
        <fullName evidence="3">MADF domain-containing protein</fullName>
    </recommendedName>
</protein>
<dbReference type="OrthoDB" id="3211402at2759"/>
<feature type="compositionally biased region" description="Polar residues" evidence="1">
    <location>
        <begin position="240"/>
        <end position="252"/>
    </location>
</feature>